<evidence type="ECO:0000313" key="3">
    <source>
        <dbReference type="EMBL" id="CQR53995.1"/>
    </source>
</evidence>
<dbReference type="Gene3D" id="3.40.50.850">
    <property type="entry name" value="Isochorismatase-like"/>
    <property type="match status" value="1"/>
</dbReference>
<feature type="domain" description="Isochorismatase-like" evidence="2">
    <location>
        <begin position="53"/>
        <end position="222"/>
    </location>
</feature>
<dbReference type="Proteomes" id="UP000198902">
    <property type="component" value="Unassembled WGS sequence"/>
</dbReference>
<dbReference type="EMBL" id="CSTE01000007">
    <property type="protein sequence ID" value="CQR54036.1"/>
    <property type="molecule type" value="Genomic_DNA"/>
</dbReference>
<reference evidence="5" key="1">
    <citation type="submission" date="2015-03" db="EMBL/GenBank/DDBJ databases">
        <authorList>
            <person name="Urmite Genomes"/>
        </authorList>
    </citation>
    <scope>NUCLEOTIDE SEQUENCE [LARGE SCALE GENOMIC DNA]</scope>
    <source>
        <strain evidence="5">Arc-Hr</strain>
    </source>
</reference>
<keyword evidence="1 3" id="KW-0378">Hydrolase</keyword>
<dbReference type="GO" id="GO:0016787">
    <property type="term" value="F:hydrolase activity"/>
    <property type="evidence" value="ECO:0007669"/>
    <property type="project" value="UniProtKB-KW"/>
</dbReference>
<accession>A0A0D6JXT4</accession>
<gene>
    <name evidence="3" type="primary">nicF_1</name>
    <name evidence="4" type="synonym">nicF_2</name>
    <name evidence="3" type="ORF">BN996_03888</name>
    <name evidence="4" type="ORF">BN996_03908</name>
</gene>
<dbReference type="InterPro" id="IPR050272">
    <property type="entry name" value="Isochorismatase-like_hydrls"/>
</dbReference>
<evidence type="ECO:0000313" key="4">
    <source>
        <dbReference type="EMBL" id="CQR54036.1"/>
    </source>
</evidence>
<organism evidence="3 5">
    <name type="scientific">Haloferax massiliensis</name>
    <dbReference type="NCBI Taxonomy" id="1476858"/>
    <lineage>
        <taxon>Archaea</taxon>
        <taxon>Methanobacteriati</taxon>
        <taxon>Methanobacteriota</taxon>
        <taxon>Stenosarchaea group</taxon>
        <taxon>Halobacteria</taxon>
        <taxon>Halobacteriales</taxon>
        <taxon>Haloferacaceae</taxon>
        <taxon>Haloferax</taxon>
    </lineage>
</organism>
<dbReference type="InterPro" id="IPR000868">
    <property type="entry name" value="Isochorismatase-like_dom"/>
</dbReference>
<dbReference type="Pfam" id="PF00857">
    <property type="entry name" value="Isochorismatase"/>
    <property type="match status" value="1"/>
</dbReference>
<sequence>MLDATASQAKRVMTDRIWEDLLSEQDKQVITKAGYDREGASSWESRGMGENPMVLVIDMQRLIVGENVPILDAIEEYRTAMGDVAWDAIEHIDPFLDFAREQGLPVTYTRVVPSSYDDPDHPDLDIVDPVAPEAGDTVVDKSYASAFYGTDLLSRLVRGGHDSVVIVGNSTSGCVRATAVDAKQNGFSVVLPQECIFDRIEASHKIGLLDLWMKYAEVLETEAVKEWVETL</sequence>
<dbReference type="EMBL" id="CSTE01000007">
    <property type="protein sequence ID" value="CQR53995.1"/>
    <property type="molecule type" value="Genomic_DNA"/>
</dbReference>
<evidence type="ECO:0000259" key="2">
    <source>
        <dbReference type="Pfam" id="PF00857"/>
    </source>
</evidence>
<proteinExistence type="predicted"/>
<name>A0A0D6JXT4_9EURY</name>
<dbReference type="PANTHER" id="PTHR43540">
    <property type="entry name" value="PEROXYUREIDOACRYLATE/UREIDOACRYLATE AMIDOHYDROLASE-RELATED"/>
    <property type="match status" value="1"/>
</dbReference>
<dbReference type="PANTHER" id="PTHR43540:SF1">
    <property type="entry name" value="ISOCHORISMATASE HYDROLASE"/>
    <property type="match status" value="1"/>
</dbReference>
<dbReference type="SUPFAM" id="SSF52499">
    <property type="entry name" value="Isochorismatase-like hydrolases"/>
    <property type="match status" value="1"/>
</dbReference>
<evidence type="ECO:0000313" key="5">
    <source>
        <dbReference type="Proteomes" id="UP000198902"/>
    </source>
</evidence>
<dbReference type="AlphaFoldDB" id="A0A0D6JXT4"/>
<protein>
    <submittedName>
        <fullName evidence="3">Maleamate amidohydrolase</fullName>
    </submittedName>
</protein>
<reference evidence="3" key="2">
    <citation type="submission" date="2015-03" db="EMBL/GenBank/DDBJ databases">
        <authorList>
            <person name="Urmite Genomes Urmite Genomes"/>
        </authorList>
    </citation>
    <scope>NUCLEOTIDE SEQUENCE [LARGE SCALE GENOMIC DNA]</scope>
    <source>
        <strain evidence="3">Arc-Hr</strain>
    </source>
</reference>
<dbReference type="InterPro" id="IPR036380">
    <property type="entry name" value="Isochorismatase-like_sf"/>
</dbReference>
<keyword evidence="5" id="KW-1185">Reference proteome</keyword>
<evidence type="ECO:0000256" key="1">
    <source>
        <dbReference type="ARBA" id="ARBA00022801"/>
    </source>
</evidence>